<sequence length="1229" mass="135200">MDNVISTKIVMDVKEAIQGIKQLEEALSKIKEQNKRSTPVLSSMGKDINSAERVVSAGVSNINSKLSNIGNVKTSTKFSDSYSKTINDLTVQAERYYRQFQASGNQEFQDKYKQLIPVIRQLNAEQQRFNRTLGVSGDTLGKLGSTLKSHLSYMATGALIGGIIGIPLAISNVAKETEVLTQKIRQNLELAEQYHGNNQLLEQDLKRLNDIAGVFAVGYGVELKDVMESMQILSRRFKDVESIAYLTSAAITMNKLDFVDLKKASSDLEAVMLQYGLTARGTRDFINDFSIAVHVARITGTELLDALQRSGSSFKQFNMGARESIAAVAALSTETARTGSVIGNTFKSVAANFSMKKAIEALDSYGIKLYDVNEQGMKTMRQGANVFQELQGLFGRLDDEGKSKLALAISGGKYQVNAMMSFLSDANQNFTTILNEIKTKSSDEMTASLFKLGLETYQVKLMQLQASMQVFSKTIGDDVLPSLKNMVDGLTNGVIWLTENHEAVSKTMSALVELAKVVTAFYVQQAISNKLIAEGTILLRGMYLLEGNFTAAFAGMRTALATFSATAAATCIQLAALYTAINVISAAYDRMSDKSGLTGQEQDISNQLAAVEGNRKTALGMKARTGLSEDEINKIYDDQVNDLRGKLSSIQEQRKAKDNEATNKAQEESEKNFKAIIEKAMASATVKPPEISNMIPEKQGHTSSTGLKAPPDNSEQVFRRDSGRQLDHELKTAKISADQYASALELLSAKEHIFGQSTEINATKLDLMNKRVLLLIGQSMQYEGMANDFEQQANDRVASNSKLVEELDRQKLSWNSLTKEEKQEFIQKYKSYIEDEKTLNKLLELADRARVASSETRREANKIGISTAEMSVDWAKQAYEKSMTNVDNNEKLAILQLGYNPDILAKKQEELRAATEKLYLAKLRLKELEDEPSTTVEDLQKQKIAVQELTNEVSKAMNVDKDKIVNSFVDVLDSLLLEGEKFSNIWKKLWKSLAKDALADIATHGKSQPTSLLGQLLNAQKSITQTPSAGSGSNVRTNTSSALFPANKDWLGMASSVYGASATQKTSTDTTDKPKTTDYLGLIGQFSKLFKFADGGVVSKPTNALIGETGDTEAVINLGKLQRGDKRQKGLLAYANQHQGTHVTANVSQRTMDTAQQISQNAAVSREHVTELQKSNVLMQRQLQVMTYMANQSGNSKGTVTQPVVMKQDMSVEDFSNLYSKAISLNYLK</sequence>
<proteinExistence type="predicted"/>
<dbReference type="Proteomes" id="UP000199520">
    <property type="component" value="Unassembled WGS sequence"/>
</dbReference>
<keyword evidence="5" id="KW-1185">Reference proteome</keyword>
<feature type="region of interest" description="Disordered" evidence="2">
    <location>
        <begin position="696"/>
        <end position="719"/>
    </location>
</feature>
<dbReference type="InterPro" id="IPR010090">
    <property type="entry name" value="Phage_tape_meas"/>
</dbReference>
<organism evidence="4 5">
    <name type="scientific">Pelosinus propionicus DSM 13327</name>
    <dbReference type="NCBI Taxonomy" id="1123291"/>
    <lineage>
        <taxon>Bacteria</taxon>
        <taxon>Bacillati</taxon>
        <taxon>Bacillota</taxon>
        <taxon>Negativicutes</taxon>
        <taxon>Selenomonadales</taxon>
        <taxon>Sporomusaceae</taxon>
        <taxon>Pelosinus</taxon>
    </lineage>
</organism>
<gene>
    <name evidence="4" type="ORF">SAMN04490355_106015</name>
</gene>
<feature type="compositionally biased region" description="Basic and acidic residues" evidence="2">
    <location>
        <begin position="652"/>
        <end position="670"/>
    </location>
</feature>
<dbReference type="NCBIfam" id="TIGR01760">
    <property type="entry name" value="tape_meas_TP901"/>
    <property type="match status" value="1"/>
</dbReference>
<dbReference type="OrthoDB" id="1678341at2"/>
<evidence type="ECO:0000259" key="3">
    <source>
        <dbReference type="Pfam" id="PF10145"/>
    </source>
</evidence>
<name>A0A1I4PAD3_9FIRM</name>
<evidence type="ECO:0000256" key="1">
    <source>
        <dbReference type="SAM" id="Coils"/>
    </source>
</evidence>
<dbReference type="STRING" id="1123291.SAMN04490355_106015"/>
<evidence type="ECO:0000313" key="4">
    <source>
        <dbReference type="EMBL" id="SFM24595.1"/>
    </source>
</evidence>
<dbReference type="EMBL" id="FOTS01000060">
    <property type="protein sequence ID" value="SFM24595.1"/>
    <property type="molecule type" value="Genomic_DNA"/>
</dbReference>
<feature type="region of interest" description="Disordered" evidence="2">
    <location>
        <begin position="651"/>
        <end position="670"/>
    </location>
</feature>
<accession>A0A1I4PAD3</accession>
<keyword evidence="1" id="KW-0175">Coiled coil</keyword>
<feature type="domain" description="Phage tail tape measure protein" evidence="3">
    <location>
        <begin position="220"/>
        <end position="409"/>
    </location>
</feature>
<dbReference type="Pfam" id="PF10145">
    <property type="entry name" value="PhageMin_Tail"/>
    <property type="match status" value="1"/>
</dbReference>
<evidence type="ECO:0000313" key="5">
    <source>
        <dbReference type="Proteomes" id="UP000199520"/>
    </source>
</evidence>
<protein>
    <submittedName>
        <fullName evidence="4">Phage tail tape measure protein, TP901 family, core region</fullName>
    </submittedName>
</protein>
<feature type="coiled-coil region" evidence="1">
    <location>
        <begin position="911"/>
        <end position="959"/>
    </location>
</feature>
<evidence type="ECO:0000256" key="2">
    <source>
        <dbReference type="SAM" id="MobiDB-lite"/>
    </source>
</evidence>
<reference evidence="5" key="1">
    <citation type="submission" date="2016-10" db="EMBL/GenBank/DDBJ databases">
        <authorList>
            <person name="Varghese N."/>
            <person name="Submissions S."/>
        </authorList>
    </citation>
    <scope>NUCLEOTIDE SEQUENCE [LARGE SCALE GENOMIC DNA]</scope>
    <source>
        <strain evidence="5">DSM 13327</strain>
    </source>
</reference>
<dbReference type="RefSeq" id="WP_090943069.1">
    <property type="nucleotide sequence ID" value="NZ_FOTS01000060.1"/>
</dbReference>
<dbReference type="AlphaFoldDB" id="A0A1I4PAD3"/>